<dbReference type="PROSITE" id="PS50111">
    <property type="entry name" value="CHEMOTAXIS_TRANSDUC_2"/>
    <property type="match status" value="1"/>
</dbReference>
<evidence type="ECO:0000313" key="7">
    <source>
        <dbReference type="EMBL" id="MBU8544494.1"/>
    </source>
</evidence>
<dbReference type="PANTHER" id="PTHR32089:SF112">
    <property type="entry name" value="LYSOZYME-LIKE PROTEIN-RELATED"/>
    <property type="match status" value="1"/>
</dbReference>
<keyword evidence="4" id="KW-1133">Transmembrane helix</keyword>
<keyword evidence="8" id="KW-1185">Reference proteome</keyword>
<feature type="transmembrane region" description="Helical" evidence="4">
    <location>
        <begin position="315"/>
        <end position="337"/>
    </location>
</feature>
<dbReference type="PANTHER" id="PTHR32089">
    <property type="entry name" value="METHYL-ACCEPTING CHEMOTAXIS PROTEIN MCPB"/>
    <property type="match status" value="1"/>
</dbReference>
<dbReference type="RefSeq" id="WP_216875792.1">
    <property type="nucleotide sequence ID" value="NZ_JAERQM010000003.1"/>
</dbReference>
<comment type="similarity">
    <text evidence="2">Belongs to the methyl-accepting chemotaxis (MCP) protein family.</text>
</comment>
<dbReference type="Pfam" id="PF00015">
    <property type="entry name" value="MCPsignal"/>
    <property type="match status" value="1"/>
</dbReference>
<organism evidence="7 8">
    <name type="scientific">Falsiroseomonas oleicola</name>
    <dbReference type="NCBI Taxonomy" id="2801474"/>
    <lineage>
        <taxon>Bacteria</taxon>
        <taxon>Pseudomonadati</taxon>
        <taxon>Pseudomonadota</taxon>
        <taxon>Alphaproteobacteria</taxon>
        <taxon>Acetobacterales</taxon>
        <taxon>Roseomonadaceae</taxon>
        <taxon>Falsiroseomonas</taxon>
    </lineage>
</organism>
<keyword evidence="4" id="KW-0472">Membrane</keyword>
<dbReference type="SMART" id="SM00304">
    <property type="entry name" value="HAMP"/>
    <property type="match status" value="1"/>
</dbReference>
<reference evidence="7 8" key="1">
    <citation type="submission" date="2021-01" db="EMBL/GenBank/DDBJ databases">
        <title>Roseomonas sp. nov, a bacterium isolated from an oil production mixture in Yumen Oilfield.</title>
        <authorList>
            <person name="Wu D."/>
        </authorList>
    </citation>
    <scope>NUCLEOTIDE SEQUENCE [LARGE SCALE GENOMIC DNA]</scope>
    <source>
        <strain evidence="7 8">ROY-5-3</strain>
    </source>
</reference>
<dbReference type="EMBL" id="JAERQM010000003">
    <property type="protein sequence ID" value="MBU8544494.1"/>
    <property type="molecule type" value="Genomic_DNA"/>
</dbReference>
<sequence>MRIRTIFLLGFAMIALPGLLLSGWIANEAWRDARRADGAILATRTINDVLRAQAAYAVQSGRLSAALVQARPNLTELQEGHATAIRQLEAATGSARAAGFDTAALQRTQSIATDLLRRVTAAVPAPIEARDPAILRDLTAARASIGNELSALALSIGKALAAQAPGLAVRAEVAIHAANLRDQAGRRALFITSWLGGQPVRLETFAAAQVLTGRMQESFANIARLSEALATPRLLEALEAQRQSYVARSEPGWYRLIEEAGTRLGNPTTPWSTNVATFRPFSVAALADLLNMRDAALEVALEAGEANSDLHWREVLFSALVMSATLGLLLGCLVVLLRRVLTPLGALTGVVGRIGGGELTLDVPGRDRSDELGEMAGAIEQLRQSSLERVALEAAQAREQQARLARAGQMETLLHGFEAETAGVLRTVASAATELDATAASMASTAESGAARATAVADASALASTNVGNVAAATEELSASISEVVRQIEASARAAREATEAAEATDATVRGLSEAASRIGDVVRLIGDIAGQTNLLALNATIEAARAGEAGKGFAVVASEVKQLAAQTAKATEEIGAQIGAMQTETTRTVDVVRAIARTIETLNATTAQVAETASQQAQATAEIGQAVAEAASGTQQAAHHATGVSEDAARTGAAAGDVRSASADLARQAEILRGKVDTFLSDIRAA</sequence>
<proteinExistence type="inferred from homology"/>
<keyword evidence="4" id="KW-0812">Transmembrane</keyword>
<dbReference type="InterPro" id="IPR004089">
    <property type="entry name" value="MCPsignal_dom"/>
</dbReference>
<evidence type="ECO:0000259" key="5">
    <source>
        <dbReference type="PROSITE" id="PS50111"/>
    </source>
</evidence>
<dbReference type="CDD" id="cd06225">
    <property type="entry name" value="HAMP"/>
    <property type="match status" value="1"/>
</dbReference>
<evidence type="ECO:0000256" key="2">
    <source>
        <dbReference type="ARBA" id="ARBA00029447"/>
    </source>
</evidence>
<name>A0ABS6H717_9PROT</name>
<evidence type="ECO:0000259" key="6">
    <source>
        <dbReference type="PROSITE" id="PS50885"/>
    </source>
</evidence>
<evidence type="ECO:0000256" key="1">
    <source>
        <dbReference type="ARBA" id="ARBA00023224"/>
    </source>
</evidence>
<dbReference type="InterPro" id="IPR003660">
    <property type="entry name" value="HAMP_dom"/>
</dbReference>
<dbReference type="PROSITE" id="PS50885">
    <property type="entry name" value="HAMP"/>
    <property type="match status" value="1"/>
</dbReference>
<dbReference type="Proteomes" id="UP000689967">
    <property type="component" value="Unassembled WGS sequence"/>
</dbReference>
<dbReference type="Pfam" id="PF00672">
    <property type="entry name" value="HAMP"/>
    <property type="match status" value="1"/>
</dbReference>
<comment type="caution">
    <text evidence="7">The sequence shown here is derived from an EMBL/GenBank/DDBJ whole genome shotgun (WGS) entry which is preliminary data.</text>
</comment>
<evidence type="ECO:0000256" key="4">
    <source>
        <dbReference type="SAM" id="Phobius"/>
    </source>
</evidence>
<dbReference type="SMART" id="SM00283">
    <property type="entry name" value="MA"/>
    <property type="match status" value="1"/>
</dbReference>
<feature type="domain" description="HAMP" evidence="6">
    <location>
        <begin position="338"/>
        <end position="391"/>
    </location>
</feature>
<gene>
    <name evidence="7" type="ORF">JJQ90_12310</name>
</gene>
<protein>
    <submittedName>
        <fullName evidence="7">HAMP domain-containing protein</fullName>
    </submittedName>
</protein>
<accession>A0ABS6H717</accession>
<keyword evidence="1 3" id="KW-0807">Transducer</keyword>
<feature type="domain" description="Methyl-accepting transducer" evidence="5">
    <location>
        <begin position="438"/>
        <end position="667"/>
    </location>
</feature>
<evidence type="ECO:0000313" key="8">
    <source>
        <dbReference type="Proteomes" id="UP000689967"/>
    </source>
</evidence>
<evidence type="ECO:0000256" key="3">
    <source>
        <dbReference type="PROSITE-ProRule" id="PRU00284"/>
    </source>
</evidence>